<dbReference type="InterPro" id="IPR052509">
    <property type="entry name" value="Metal_resp_DNA-bind_regulator"/>
</dbReference>
<sequence length="114" mass="12938">MDYKQEPLTPAVFYILLALSIKERHGYDIMKQVEADSHGQVKMGPGTLYGSIKRMLDVGLIVEVDNIKDSRRKFYSLTKKGQKYLSAEIKRYSEVVNLAKNRKLLGVGNLDFGV</sequence>
<dbReference type="InterPro" id="IPR005149">
    <property type="entry name" value="Tscrpt_reg_PadR_N"/>
</dbReference>
<evidence type="ECO:0000313" key="2">
    <source>
        <dbReference type="EMBL" id="OGK73455.1"/>
    </source>
</evidence>
<dbReference type="SUPFAM" id="SSF46785">
    <property type="entry name" value="Winged helix' DNA-binding domain"/>
    <property type="match status" value="1"/>
</dbReference>
<dbReference type="PANTHER" id="PTHR33169">
    <property type="entry name" value="PADR-FAMILY TRANSCRIPTIONAL REGULATOR"/>
    <property type="match status" value="1"/>
</dbReference>
<comment type="caution">
    <text evidence="2">The sequence shown here is derived from an EMBL/GenBank/DDBJ whole genome shotgun (WGS) entry which is preliminary data.</text>
</comment>
<dbReference type="Pfam" id="PF03551">
    <property type="entry name" value="PadR"/>
    <property type="match status" value="1"/>
</dbReference>
<protein>
    <recommendedName>
        <fullName evidence="1">Transcription regulator PadR N-terminal domain-containing protein</fullName>
    </recommendedName>
</protein>
<evidence type="ECO:0000313" key="3">
    <source>
        <dbReference type="Proteomes" id="UP000177050"/>
    </source>
</evidence>
<reference evidence="2 3" key="1">
    <citation type="journal article" date="2016" name="Nat. Commun.">
        <title>Thousands of microbial genomes shed light on interconnected biogeochemical processes in an aquifer system.</title>
        <authorList>
            <person name="Anantharaman K."/>
            <person name="Brown C.T."/>
            <person name="Hug L.A."/>
            <person name="Sharon I."/>
            <person name="Castelle C.J."/>
            <person name="Probst A.J."/>
            <person name="Thomas B.C."/>
            <person name="Singh A."/>
            <person name="Wilkins M.J."/>
            <person name="Karaoz U."/>
            <person name="Brodie E.L."/>
            <person name="Williams K.H."/>
            <person name="Hubbard S.S."/>
            <person name="Banfield J.F."/>
        </authorList>
    </citation>
    <scope>NUCLEOTIDE SEQUENCE [LARGE SCALE GENOMIC DNA]</scope>
</reference>
<evidence type="ECO:0000259" key="1">
    <source>
        <dbReference type="Pfam" id="PF03551"/>
    </source>
</evidence>
<feature type="domain" description="Transcription regulator PadR N-terminal" evidence="1">
    <location>
        <begin position="15"/>
        <end position="86"/>
    </location>
</feature>
<dbReference type="Gene3D" id="1.10.10.10">
    <property type="entry name" value="Winged helix-like DNA-binding domain superfamily/Winged helix DNA-binding domain"/>
    <property type="match status" value="1"/>
</dbReference>
<organism evidence="2 3">
    <name type="scientific">Candidatus Roizmanbacteria bacterium RIFOXYD1_FULL_38_12</name>
    <dbReference type="NCBI Taxonomy" id="1802093"/>
    <lineage>
        <taxon>Bacteria</taxon>
        <taxon>Candidatus Roizmaniibacteriota</taxon>
    </lineage>
</organism>
<dbReference type="PANTHER" id="PTHR33169:SF13">
    <property type="entry name" value="PADR-FAMILY TRANSCRIPTIONAL REGULATOR"/>
    <property type="match status" value="1"/>
</dbReference>
<dbReference type="InterPro" id="IPR036388">
    <property type="entry name" value="WH-like_DNA-bd_sf"/>
</dbReference>
<dbReference type="InterPro" id="IPR036390">
    <property type="entry name" value="WH_DNA-bd_sf"/>
</dbReference>
<dbReference type="EMBL" id="MGBR01000001">
    <property type="protein sequence ID" value="OGK73455.1"/>
    <property type="molecule type" value="Genomic_DNA"/>
</dbReference>
<dbReference type="AlphaFoldDB" id="A0A1F7KZY8"/>
<proteinExistence type="predicted"/>
<name>A0A1F7KZY8_9BACT</name>
<dbReference type="Proteomes" id="UP000177050">
    <property type="component" value="Unassembled WGS sequence"/>
</dbReference>
<accession>A0A1F7KZY8</accession>
<gene>
    <name evidence="2" type="ORF">A3K52_01515</name>
</gene>